<dbReference type="AlphaFoldDB" id="A0A7J7CPL1"/>
<gene>
    <name evidence="1" type="ORF">HS088_TW15G01352</name>
</gene>
<comment type="caution">
    <text evidence="1">The sequence shown here is derived from an EMBL/GenBank/DDBJ whole genome shotgun (WGS) entry which is preliminary data.</text>
</comment>
<accession>A0A7J7CPL1</accession>
<organism evidence="1 2">
    <name type="scientific">Tripterygium wilfordii</name>
    <name type="common">Thunder God vine</name>
    <dbReference type="NCBI Taxonomy" id="458696"/>
    <lineage>
        <taxon>Eukaryota</taxon>
        <taxon>Viridiplantae</taxon>
        <taxon>Streptophyta</taxon>
        <taxon>Embryophyta</taxon>
        <taxon>Tracheophyta</taxon>
        <taxon>Spermatophyta</taxon>
        <taxon>Magnoliopsida</taxon>
        <taxon>eudicotyledons</taxon>
        <taxon>Gunneridae</taxon>
        <taxon>Pentapetalae</taxon>
        <taxon>rosids</taxon>
        <taxon>fabids</taxon>
        <taxon>Celastrales</taxon>
        <taxon>Celastraceae</taxon>
        <taxon>Tripterygium</taxon>
    </lineage>
</organism>
<name>A0A7J7CPL1_TRIWF</name>
<dbReference type="PANTHER" id="PTHR46992:SF1">
    <property type="entry name" value="GYF DOMAIN-CONTAINING PROTEIN"/>
    <property type="match status" value="1"/>
</dbReference>
<dbReference type="EMBL" id="JAAARO010000015">
    <property type="protein sequence ID" value="KAF5735836.1"/>
    <property type="molecule type" value="Genomic_DNA"/>
</dbReference>
<keyword evidence="2" id="KW-1185">Reference proteome</keyword>
<evidence type="ECO:0000313" key="1">
    <source>
        <dbReference type="EMBL" id="KAF5735836.1"/>
    </source>
</evidence>
<evidence type="ECO:0000313" key="2">
    <source>
        <dbReference type="Proteomes" id="UP000593562"/>
    </source>
</evidence>
<protein>
    <submittedName>
        <fullName evidence="1">GYF domain-containing-like protein isoform 1</fullName>
    </submittedName>
</protein>
<sequence>MVIGCYLLMSKSSTVFSPLMVMYLEVVPCTDKSVLIIMPIFHFLLFSLFSVDNDWVVMSSLILSVFKLPNYLLAHNSLWNWVFKLVCFWKCNCSNLAPLITMFYTFYDIKEYCTVFNRQSSILSKGLASNRRPPISLALSSRDVSSELASSPLIKLKNSTNIATSDDVNRASTGAAQNARIQASGSREVHFRRTSSCSDAVVSEASFIDMLKKPVPLDAEELNAATMDSCDGAAGAVTGKNVKKKGKKGRQIDPALLGFKVSSNRILMGEIQRLDD</sequence>
<proteinExistence type="predicted"/>
<dbReference type="InParanoid" id="A0A7J7CPL1"/>
<reference evidence="1 2" key="1">
    <citation type="journal article" date="2020" name="Nat. Commun.">
        <title>Genome of Tripterygium wilfordii and identification of cytochrome P450 involved in triptolide biosynthesis.</title>
        <authorList>
            <person name="Tu L."/>
            <person name="Su P."/>
            <person name="Zhang Z."/>
            <person name="Gao L."/>
            <person name="Wang J."/>
            <person name="Hu T."/>
            <person name="Zhou J."/>
            <person name="Zhang Y."/>
            <person name="Zhao Y."/>
            <person name="Liu Y."/>
            <person name="Song Y."/>
            <person name="Tong Y."/>
            <person name="Lu Y."/>
            <person name="Yang J."/>
            <person name="Xu C."/>
            <person name="Jia M."/>
            <person name="Peters R.J."/>
            <person name="Huang L."/>
            <person name="Gao W."/>
        </authorList>
    </citation>
    <scope>NUCLEOTIDE SEQUENCE [LARGE SCALE GENOMIC DNA]</scope>
    <source>
        <strain evidence="2">cv. XIE 37</strain>
        <tissue evidence="1">Leaf</tissue>
    </source>
</reference>
<dbReference type="Proteomes" id="UP000593562">
    <property type="component" value="Unassembled WGS sequence"/>
</dbReference>
<dbReference type="PANTHER" id="PTHR46992">
    <property type="entry name" value="GYF DOMAIN-CONTAINING PROTEIN"/>
    <property type="match status" value="1"/>
</dbReference>